<feature type="domain" description="AAA" evidence="1">
    <location>
        <begin position="20"/>
        <end position="164"/>
    </location>
</feature>
<dbReference type="GO" id="GO:0005524">
    <property type="term" value="F:ATP binding"/>
    <property type="evidence" value="ECO:0007669"/>
    <property type="project" value="UniProtKB-KW"/>
</dbReference>
<evidence type="ECO:0000259" key="2">
    <source>
        <dbReference type="Pfam" id="PF13635"/>
    </source>
</evidence>
<dbReference type="InterPro" id="IPR027417">
    <property type="entry name" value="P-loop_NTPase"/>
</dbReference>
<dbReference type="EMBL" id="QSGD01000048">
    <property type="protein sequence ID" value="RHB02066.1"/>
    <property type="molecule type" value="Genomic_DNA"/>
</dbReference>
<evidence type="ECO:0000313" key="4">
    <source>
        <dbReference type="Proteomes" id="UP000285288"/>
    </source>
</evidence>
<dbReference type="Pfam" id="PF13635">
    <property type="entry name" value="DUF4143"/>
    <property type="match status" value="1"/>
</dbReference>
<accession>A0A413UAL0</accession>
<name>A0A413UAL0_9FIRM</name>
<feature type="domain" description="DUF4143" evidence="2">
    <location>
        <begin position="211"/>
        <end position="374"/>
    </location>
</feature>
<dbReference type="Pfam" id="PF13173">
    <property type="entry name" value="AAA_14"/>
    <property type="match status" value="1"/>
</dbReference>
<evidence type="ECO:0000259" key="1">
    <source>
        <dbReference type="Pfam" id="PF13173"/>
    </source>
</evidence>
<sequence length="433" mass="50834">MEIQRNLYLQRLIACQHDGQIKVITGLRRCGKSFLLFHLFKNYLLKNGIDNQQIITFELDQMKDIQYRNPIELSKKIHSIVDNTTQQYYLFIDEVQMSDEVNNPYNPKGKKISFYDMLNDLKELSNLDIYVTGSNSKMLSNDILTEFRGRSDEIKIHPFSFSEYYSFVGGDKEEAFDNYSFYGGMPFLLTKQDETSKIEYLENLFKEVYIRDIVERKHIEREDILSSIIDLLCSSVGSLTNPSKITKAINSKQQRSGKNIVYLPTINKYIDFLEDSFLFKEALRFDVKGKSYLDFPKKYYCEDIGLRNARTGFRQIEMPHIMENILCNELIIRGFKIDVGVVYENIKTEKGNYRKVAREIDFIIQKGMKKYYIQSAYAMENEEKVYSESRSLNITGDSFPKIIVRRDIRKRFYDENGILNIGLIDFLLSDNVL</sequence>
<protein>
    <submittedName>
        <fullName evidence="3">ATP-binding protein</fullName>
    </submittedName>
</protein>
<reference evidence="3 4" key="1">
    <citation type="submission" date="2018-08" db="EMBL/GenBank/DDBJ databases">
        <title>A genome reference for cultivated species of the human gut microbiota.</title>
        <authorList>
            <person name="Zou Y."/>
            <person name="Xue W."/>
            <person name="Luo G."/>
        </authorList>
    </citation>
    <scope>NUCLEOTIDE SEQUENCE [LARGE SCALE GENOMIC DNA]</scope>
    <source>
        <strain evidence="3 4">AM42-13AC</strain>
    </source>
</reference>
<dbReference type="InterPro" id="IPR041682">
    <property type="entry name" value="AAA_14"/>
</dbReference>
<dbReference type="RefSeq" id="WP_118011898.1">
    <property type="nucleotide sequence ID" value="NZ_QSGD01000048.1"/>
</dbReference>
<dbReference type="Proteomes" id="UP000285288">
    <property type="component" value="Unassembled WGS sequence"/>
</dbReference>
<dbReference type="SUPFAM" id="SSF52540">
    <property type="entry name" value="P-loop containing nucleoside triphosphate hydrolases"/>
    <property type="match status" value="1"/>
</dbReference>
<gene>
    <name evidence="3" type="ORF">DW907_09920</name>
</gene>
<evidence type="ECO:0000313" key="3">
    <source>
        <dbReference type="EMBL" id="RHB02066.1"/>
    </source>
</evidence>
<dbReference type="PANTHER" id="PTHR33295">
    <property type="entry name" value="ATPASE"/>
    <property type="match status" value="1"/>
</dbReference>
<comment type="caution">
    <text evidence="3">The sequence shown here is derived from an EMBL/GenBank/DDBJ whole genome shotgun (WGS) entry which is preliminary data.</text>
</comment>
<keyword evidence="3" id="KW-0067">ATP-binding</keyword>
<dbReference type="PANTHER" id="PTHR33295:SF18">
    <property type="entry name" value="AAA+ ATPASE DOMAIN-CONTAINING PROTEIN"/>
    <property type="match status" value="1"/>
</dbReference>
<dbReference type="AlphaFoldDB" id="A0A413UAL0"/>
<organism evidence="3 4">
    <name type="scientific">Holdemanella biformis</name>
    <dbReference type="NCBI Taxonomy" id="1735"/>
    <lineage>
        <taxon>Bacteria</taxon>
        <taxon>Bacillati</taxon>
        <taxon>Bacillota</taxon>
        <taxon>Erysipelotrichia</taxon>
        <taxon>Erysipelotrichales</taxon>
        <taxon>Erysipelotrichaceae</taxon>
        <taxon>Holdemanella</taxon>
    </lineage>
</organism>
<keyword evidence="3" id="KW-0547">Nucleotide-binding</keyword>
<proteinExistence type="predicted"/>
<dbReference type="InterPro" id="IPR025420">
    <property type="entry name" value="DUF4143"/>
</dbReference>